<dbReference type="CDD" id="cd01949">
    <property type="entry name" value="GGDEF"/>
    <property type="match status" value="1"/>
</dbReference>
<dbReference type="InterPro" id="IPR035965">
    <property type="entry name" value="PAS-like_dom_sf"/>
</dbReference>
<comment type="caution">
    <text evidence="5">The sequence shown here is derived from an EMBL/GenBank/DDBJ whole genome shotgun (WGS) entry which is preliminary data.</text>
</comment>
<comment type="cofactor">
    <cofactor evidence="1">
        <name>Mg(2+)</name>
        <dbReference type="ChEBI" id="CHEBI:18420"/>
    </cofactor>
</comment>
<dbReference type="NCBIfam" id="TIGR00254">
    <property type="entry name" value="GGDEF"/>
    <property type="match status" value="1"/>
</dbReference>
<name>A0A7V7KH86_9GAMM</name>
<accession>A0A7V7KH86</accession>
<dbReference type="InterPro" id="IPR029787">
    <property type="entry name" value="Nucleotide_cyclase"/>
</dbReference>
<dbReference type="SUPFAM" id="SSF55785">
    <property type="entry name" value="PYP-like sensor domain (PAS domain)"/>
    <property type="match status" value="1"/>
</dbReference>
<dbReference type="FunFam" id="3.30.70.270:FF:000001">
    <property type="entry name" value="Diguanylate cyclase domain protein"/>
    <property type="match status" value="1"/>
</dbReference>
<dbReference type="Pfam" id="PF08446">
    <property type="entry name" value="PAS_2"/>
    <property type="match status" value="1"/>
</dbReference>
<dbReference type="InterPro" id="IPR013654">
    <property type="entry name" value="PAS_2"/>
</dbReference>
<proteinExistence type="predicted"/>
<dbReference type="GO" id="GO:0052621">
    <property type="term" value="F:diguanylate cyclase activity"/>
    <property type="evidence" value="ECO:0007669"/>
    <property type="project" value="UniProtKB-EC"/>
</dbReference>
<evidence type="ECO:0000256" key="2">
    <source>
        <dbReference type="ARBA" id="ARBA00012528"/>
    </source>
</evidence>
<dbReference type="EC" id="2.7.7.65" evidence="2"/>
<dbReference type="PANTHER" id="PTHR45138">
    <property type="entry name" value="REGULATORY COMPONENTS OF SENSORY TRANSDUCTION SYSTEM"/>
    <property type="match status" value="1"/>
</dbReference>
<dbReference type="Gene3D" id="3.30.450.20">
    <property type="entry name" value="PAS domain"/>
    <property type="match status" value="1"/>
</dbReference>
<protein>
    <recommendedName>
        <fullName evidence="2">diguanylate cyclase</fullName>
        <ecNumber evidence="2">2.7.7.65</ecNumber>
    </recommendedName>
</protein>
<dbReference type="Proteomes" id="UP000486760">
    <property type="component" value="Unassembled WGS sequence"/>
</dbReference>
<dbReference type="Pfam" id="PF00990">
    <property type="entry name" value="GGDEF"/>
    <property type="match status" value="1"/>
</dbReference>
<evidence type="ECO:0000313" key="6">
    <source>
        <dbReference type="Proteomes" id="UP000486760"/>
    </source>
</evidence>
<dbReference type="GO" id="GO:0006355">
    <property type="term" value="P:regulation of DNA-templated transcription"/>
    <property type="evidence" value="ECO:0007669"/>
    <property type="project" value="InterPro"/>
</dbReference>
<evidence type="ECO:0000256" key="1">
    <source>
        <dbReference type="ARBA" id="ARBA00001946"/>
    </source>
</evidence>
<dbReference type="SUPFAM" id="SSF55073">
    <property type="entry name" value="Nucleotide cyclase"/>
    <property type="match status" value="1"/>
</dbReference>
<dbReference type="InterPro" id="IPR043128">
    <property type="entry name" value="Rev_trsase/Diguanyl_cyclase"/>
</dbReference>
<dbReference type="SMART" id="SM00267">
    <property type="entry name" value="GGDEF"/>
    <property type="match status" value="1"/>
</dbReference>
<feature type="domain" description="GGDEF" evidence="4">
    <location>
        <begin position="386"/>
        <end position="515"/>
    </location>
</feature>
<dbReference type="EMBL" id="VTPY01000003">
    <property type="protein sequence ID" value="KAA0013117.1"/>
    <property type="molecule type" value="Genomic_DNA"/>
</dbReference>
<dbReference type="InterPro" id="IPR050469">
    <property type="entry name" value="Diguanylate_Cyclase"/>
</dbReference>
<dbReference type="PANTHER" id="PTHR45138:SF9">
    <property type="entry name" value="DIGUANYLATE CYCLASE DGCM-RELATED"/>
    <property type="match status" value="1"/>
</dbReference>
<evidence type="ECO:0000259" key="4">
    <source>
        <dbReference type="PROSITE" id="PS50887"/>
    </source>
</evidence>
<evidence type="ECO:0000313" key="5">
    <source>
        <dbReference type="EMBL" id="KAA0013117.1"/>
    </source>
</evidence>
<dbReference type="AlphaFoldDB" id="A0A7V7KH86"/>
<keyword evidence="6" id="KW-1185">Reference proteome</keyword>
<dbReference type="InterPro" id="IPR000160">
    <property type="entry name" value="GGDEF_dom"/>
</dbReference>
<dbReference type="Gene3D" id="3.30.70.270">
    <property type="match status" value="1"/>
</dbReference>
<evidence type="ECO:0000256" key="3">
    <source>
        <dbReference type="ARBA" id="ARBA00034247"/>
    </source>
</evidence>
<dbReference type="PROSITE" id="PS50887">
    <property type="entry name" value="GGDEF"/>
    <property type="match status" value="1"/>
</dbReference>
<reference evidence="5 6" key="1">
    <citation type="submission" date="2019-08" db="EMBL/GenBank/DDBJ databases">
        <title>Bioinformatics analysis of the strain L3 and L5.</title>
        <authorList>
            <person name="Li X."/>
        </authorList>
    </citation>
    <scope>NUCLEOTIDE SEQUENCE [LARGE SCALE GENOMIC DNA]</scope>
    <source>
        <strain evidence="5 6">L5</strain>
    </source>
</reference>
<sequence>MVYFCHVRVLSGPCRPSGCHGTQQKGRQPILAVVRTTGNPMPDSLDRELNASVCPTVPATSASVQPHGCLIAFDNDWQGVCLASSNLSRFFGLSPAEALGHPPEQVLGADTVTALARAFARGAPGITIPSGLRDGTTQQLYLSLHATGRHVILEIEPQQEEPDQDLPGMGYTWGMRIARASNTSELYAQLMQAFYVLTGFESCTLLGQDYDGHDLRLEQQGFPIDPFPCTVNRSARVPLMLVDGQAKPAELFGSPGPLPDLSGCPLCLPSPKLRDWLSGRQARAALILDLYEATPGRSLVICRDRQPRHLAPPLRYLLLQLIQTAALRRALLHEKQQTLHRYRLLHERNTRLQRLAYIDPLTQVANRHRIEQVLEAELAVASRHGSPLAVLLFDVDHFKPINDTYGHDVGDKVLHRVAQQVQSHLRDTDHLGRWGGEEFIAVVPGCDLSQAQGLAWRMCRALAQCHIDPVGQVTASFGVAACQPDDSGRQLVRRADLAMYRAKRAGRACVRLQDGEA</sequence>
<gene>
    <name evidence="5" type="ORF">F0A17_09445</name>
</gene>
<organism evidence="5 6">
    <name type="scientific">Billgrantia pellis</name>
    <dbReference type="NCBI Taxonomy" id="2606936"/>
    <lineage>
        <taxon>Bacteria</taxon>
        <taxon>Pseudomonadati</taxon>
        <taxon>Pseudomonadota</taxon>
        <taxon>Gammaproteobacteria</taxon>
        <taxon>Oceanospirillales</taxon>
        <taxon>Halomonadaceae</taxon>
        <taxon>Billgrantia</taxon>
    </lineage>
</organism>
<comment type="catalytic activity">
    <reaction evidence="3">
        <text>2 GTP = 3',3'-c-di-GMP + 2 diphosphate</text>
        <dbReference type="Rhea" id="RHEA:24898"/>
        <dbReference type="ChEBI" id="CHEBI:33019"/>
        <dbReference type="ChEBI" id="CHEBI:37565"/>
        <dbReference type="ChEBI" id="CHEBI:58805"/>
        <dbReference type="EC" id="2.7.7.65"/>
    </reaction>
</comment>